<protein>
    <submittedName>
        <fullName evidence="2">7498_t:CDS:1</fullName>
    </submittedName>
</protein>
<comment type="caution">
    <text evidence="2">The sequence shown here is derived from an EMBL/GenBank/DDBJ whole genome shotgun (WGS) entry which is preliminary data.</text>
</comment>
<dbReference type="Proteomes" id="UP001153678">
    <property type="component" value="Unassembled WGS sequence"/>
</dbReference>
<sequence>MVLKKNLEKYLNDLEMRIKELEQNNEALRSQFNNLEEKVKERE</sequence>
<evidence type="ECO:0000313" key="3">
    <source>
        <dbReference type="Proteomes" id="UP001153678"/>
    </source>
</evidence>
<dbReference type="EMBL" id="CAMKVN010005563">
    <property type="protein sequence ID" value="CAI2189041.1"/>
    <property type="molecule type" value="Genomic_DNA"/>
</dbReference>
<gene>
    <name evidence="2" type="ORF">FWILDA_LOCUS13883</name>
</gene>
<feature type="coiled-coil region" evidence="1">
    <location>
        <begin position="4"/>
        <end position="38"/>
    </location>
</feature>
<dbReference type="Gene3D" id="1.20.5.490">
    <property type="entry name" value="Single helix bin"/>
    <property type="match status" value="1"/>
</dbReference>
<evidence type="ECO:0000256" key="1">
    <source>
        <dbReference type="SAM" id="Coils"/>
    </source>
</evidence>
<organism evidence="2 3">
    <name type="scientific">Funneliformis geosporum</name>
    <dbReference type="NCBI Taxonomy" id="1117311"/>
    <lineage>
        <taxon>Eukaryota</taxon>
        <taxon>Fungi</taxon>
        <taxon>Fungi incertae sedis</taxon>
        <taxon>Mucoromycota</taxon>
        <taxon>Glomeromycotina</taxon>
        <taxon>Glomeromycetes</taxon>
        <taxon>Glomerales</taxon>
        <taxon>Glomeraceae</taxon>
        <taxon>Funneliformis</taxon>
    </lineage>
</organism>
<evidence type="ECO:0000313" key="2">
    <source>
        <dbReference type="EMBL" id="CAI2189041.1"/>
    </source>
</evidence>
<dbReference type="AlphaFoldDB" id="A0A9W4T1D8"/>
<name>A0A9W4T1D8_9GLOM</name>
<proteinExistence type="predicted"/>
<accession>A0A9W4T1D8</accession>
<keyword evidence="3" id="KW-1185">Reference proteome</keyword>
<keyword evidence="1" id="KW-0175">Coiled coil</keyword>
<reference evidence="2" key="1">
    <citation type="submission" date="2022-08" db="EMBL/GenBank/DDBJ databases">
        <authorList>
            <person name="Kallberg Y."/>
            <person name="Tangrot J."/>
            <person name="Rosling A."/>
        </authorList>
    </citation>
    <scope>NUCLEOTIDE SEQUENCE</scope>
    <source>
        <strain evidence="2">Wild A</strain>
    </source>
</reference>
<feature type="non-terminal residue" evidence="2">
    <location>
        <position position="43"/>
    </location>
</feature>